<keyword evidence="2" id="KW-1185">Reference proteome</keyword>
<sequence length="83" mass="9449">MTMLSPHELATLMLVRSAPDQIDTTRVELDTLLDYRLISIEPRVGGWRRPMLTPAGVHLLEATTRLERKHDGDALTREDDNLL</sequence>
<protein>
    <recommendedName>
        <fullName evidence="3">Preprotein translocase subunit SecA</fullName>
    </recommendedName>
</protein>
<organism evidence="1 2">
    <name type="scientific">Paraburkholderia steynii</name>
    <dbReference type="NCBI Taxonomy" id="1245441"/>
    <lineage>
        <taxon>Bacteria</taxon>
        <taxon>Pseudomonadati</taxon>
        <taxon>Pseudomonadota</taxon>
        <taxon>Betaproteobacteria</taxon>
        <taxon>Burkholderiales</taxon>
        <taxon>Burkholderiaceae</taxon>
        <taxon>Paraburkholderia</taxon>
    </lineage>
</organism>
<gene>
    <name evidence="1" type="ORF">SAMN04487926_120108</name>
</gene>
<proteinExistence type="predicted"/>
<comment type="caution">
    <text evidence="1">The sequence shown here is derived from an EMBL/GenBank/DDBJ whole genome shotgun (WGS) entry which is preliminary data.</text>
</comment>
<evidence type="ECO:0000313" key="1">
    <source>
        <dbReference type="EMBL" id="SDI61594.1"/>
    </source>
</evidence>
<dbReference type="Proteomes" id="UP000198900">
    <property type="component" value="Unassembled WGS sequence"/>
</dbReference>
<dbReference type="RefSeq" id="WP_081921006.1">
    <property type="nucleotide sequence ID" value="NZ_FNDI01000020.1"/>
</dbReference>
<evidence type="ECO:0000313" key="2">
    <source>
        <dbReference type="Proteomes" id="UP000198900"/>
    </source>
</evidence>
<reference evidence="1" key="1">
    <citation type="submission" date="2016-10" db="EMBL/GenBank/DDBJ databases">
        <authorList>
            <person name="Varghese N."/>
            <person name="Submissions S."/>
        </authorList>
    </citation>
    <scope>NUCLEOTIDE SEQUENCE [LARGE SCALE GENOMIC DNA]</scope>
    <source>
        <strain evidence="1">YR281</strain>
    </source>
</reference>
<evidence type="ECO:0008006" key="3">
    <source>
        <dbReference type="Google" id="ProtNLM"/>
    </source>
</evidence>
<accession>A0A7Z7FJQ6</accession>
<dbReference type="AlphaFoldDB" id="A0A7Z7FJQ6"/>
<dbReference type="EMBL" id="FNDI01000020">
    <property type="protein sequence ID" value="SDI61594.1"/>
    <property type="molecule type" value="Genomic_DNA"/>
</dbReference>
<name>A0A7Z7FJQ6_9BURK</name>